<keyword evidence="1" id="KW-0597">Phosphoprotein</keyword>
<protein>
    <submittedName>
        <fullName evidence="6">DUF86 domain-containing protein</fullName>
    </submittedName>
</protein>
<evidence type="ECO:0000313" key="6">
    <source>
        <dbReference type="EMBL" id="MBS8262805.1"/>
    </source>
</evidence>
<dbReference type="Proteomes" id="UP000705379">
    <property type="component" value="Unassembled WGS sequence"/>
</dbReference>
<dbReference type="EMBL" id="QTKU01000010">
    <property type="protein sequence ID" value="MBS8262805.1"/>
    <property type="molecule type" value="Genomic_DNA"/>
</dbReference>
<comment type="caution">
    <text evidence="6">The sequence shown here is derived from an EMBL/GenBank/DDBJ whole genome shotgun (WGS) entry which is preliminary data.</text>
</comment>
<dbReference type="GO" id="GO:0004540">
    <property type="term" value="F:RNA nuclease activity"/>
    <property type="evidence" value="ECO:0007669"/>
    <property type="project" value="InterPro"/>
</dbReference>
<proteinExistence type="predicted"/>
<dbReference type="GO" id="GO:0000166">
    <property type="term" value="F:nucleotide binding"/>
    <property type="evidence" value="ECO:0007669"/>
    <property type="project" value="UniProtKB-KW"/>
</dbReference>
<dbReference type="Pfam" id="PF01934">
    <property type="entry name" value="HepT-like"/>
    <property type="match status" value="1"/>
</dbReference>
<dbReference type="PANTHER" id="PTHR34139:SF1">
    <property type="entry name" value="RNASE MJ1380-RELATED"/>
    <property type="match status" value="1"/>
</dbReference>
<gene>
    <name evidence="6" type="ORF">DYI23_21490</name>
</gene>
<evidence type="ECO:0000256" key="4">
    <source>
        <dbReference type="ARBA" id="ARBA00022741"/>
    </source>
</evidence>
<dbReference type="RefSeq" id="WP_213218134.1">
    <property type="nucleotide sequence ID" value="NZ_QTKU01000010.1"/>
</dbReference>
<reference evidence="6" key="2">
    <citation type="journal article" date="2021" name="Microorganisms">
        <title>Bacterial Dimethylsulfoniopropionate Biosynthesis in the East China Sea.</title>
        <authorList>
            <person name="Liu J."/>
            <person name="Zhang Y."/>
            <person name="Liu J."/>
            <person name="Zhong H."/>
            <person name="Williams B.T."/>
            <person name="Zheng Y."/>
            <person name="Curson A.R.J."/>
            <person name="Sun C."/>
            <person name="Sun H."/>
            <person name="Song D."/>
            <person name="Wagner Mackenzie B."/>
            <person name="Bermejo Martinez A."/>
            <person name="Todd J.D."/>
            <person name="Zhang X.H."/>
        </authorList>
    </citation>
    <scope>NUCLEOTIDE SEQUENCE</scope>
    <source>
        <strain evidence="6">AESS21</strain>
    </source>
</reference>
<keyword evidence="5" id="KW-0378">Hydrolase</keyword>
<accession>A0A944CHZ8</accession>
<sequence length="119" mass="13575">MARSPAARLRDILKAIQDVRDFTADMDQEAFLRSPQNDRKTFRAVSAAFLIIGEAAKTLPVDLKERHEDIPWPAIAGLRNHVTHEYFRVDAAMIWATLEHGDLDALETCIQEEIERFEG</sequence>
<keyword evidence="2" id="KW-1277">Toxin-antitoxin system</keyword>
<dbReference type="GO" id="GO:0016787">
    <property type="term" value="F:hydrolase activity"/>
    <property type="evidence" value="ECO:0007669"/>
    <property type="project" value="UniProtKB-KW"/>
</dbReference>
<organism evidence="6 7">
    <name type="scientific">Roseibium polysiphoniae</name>
    <dbReference type="NCBI Taxonomy" id="2571221"/>
    <lineage>
        <taxon>Bacteria</taxon>
        <taxon>Pseudomonadati</taxon>
        <taxon>Pseudomonadota</taxon>
        <taxon>Alphaproteobacteria</taxon>
        <taxon>Hyphomicrobiales</taxon>
        <taxon>Stappiaceae</taxon>
        <taxon>Roseibium</taxon>
    </lineage>
</organism>
<reference evidence="6" key="1">
    <citation type="submission" date="2018-08" db="EMBL/GenBank/DDBJ databases">
        <authorList>
            <person name="Jin W."/>
            <person name="Wang H."/>
            <person name="Yang Y."/>
            <person name="Li M."/>
            <person name="Liu J."/>
        </authorList>
    </citation>
    <scope>NUCLEOTIDE SEQUENCE</scope>
    <source>
        <strain evidence="6">AESS21</strain>
    </source>
</reference>
<evidence type="ECO:0000256" key="3">
    <source>
        <dbReference type="ARBA" id="ARBA00022722"/>
    </source>
</evidence>
<evidence type="ECO:0000256" key="5">
    <source>
        <dbReference type="ARBA" id="ARBA00022801"/>
    </source>
</evidence>
<keyword evidence="4" id="KW-0547">Nucleotide-binding</keyword>
<dbReference type="InterPro" id="IPR008201">
    <property type="entry name" value="HepT-like"/>
</dbReference>
<dbReference type="InterPro" id="IPR051813">
    <property type="entry name" value="HepT_RNase_toxin"/>
</dbReference>
<keyword evidence="3" id="KW-0540">Nuclease</keyword>
<name>A0A944CHZ8_9HYPH</name>
<dbReference type="GO" id="GO:0110001">
    <property type="term" value="C:toxin-antitoxin complex"/>
    <property type="evidence" value="ECO:0007669"/>
    <property type="project" value="InterPro"/>
</dbReference>
<evidence type="ECO:0000313" key="7">
    <source>
        <dbReference type="Proteomes" id="UP000705379"/>
    </source>
</evidence>
<dbReference type="PANTHER" id="PTHR34139">
    <property type="entry name" value="UPF0331 PROTEIN MJ0127"/>
    <property type="match status" value="1"/>
</dbReference>
<dbReference type="AlphaFoldDB" id="A0A944CHZ8"/>
<evidence type="ECO:0000256" key="2">
    <source>
        <dbReference type="ARBA" id="ARBA00022649"/>
    </source>
</evidence>
<evidence type="ECO:0000256" key="1">
    <source>
        <dbReference type="ARBA" id="ARBA00022553"/>
    </source>
</evidence>